<reference evidence="5" key="1">
    <citation type="submission" date="2025-08" db="UniProtKB">
        <authorList>
            <consortium name="RefSeq"/>
        </authorList>
    </citation>
    <scope>IDENTIFICATION</scope>
</reference>
<evidence type="ECO:0000256" key="2">
    <source>
        <dbReference type="SAM" id="Phobius"/>
    </source>
</evidence>
<dbReference type="SMART" id="SM00034">
    <property type="entry name" value="CLECT"/>
    <property type="match status" value="1"/>
</dbReference>
<evidence type="ECO:0000313" key="5">
    <source>
        <dbReference type="RefSeq" id="XP_013856787.1"/>
    </source>
</evidence>
<dbReference type="AlphaFoldDB" id="A0A2I4AMQ0"/>
<feature type="non-terminal residue" evidence="5">
    <location>
        <position position="1"/>
    </location>
</feature>
<dbReference type="PROSITE" id="PS50041">
    <property type="entry name" value="C_TYPE_LECTIN_2"/>
    <property type="match status" value="1"/>
</dbReference>
<proteinExistence type="predicted"/>
<name>A0A2I4AMQ0_AUSLI</name>
<evidence type="ECO:0000313" key="4">
    <source>
        <dbReference type="Proteomes" id="UP000192220"/>
    </source>
</evidence>
<feature type="transmembrane region" description="Helical" evidence="2">
    <location>
        <begin position="12"/>
        <end position="36"/>
    </location>
</feature>
<dbReference type="KEGG" id="alim:106512799"/>
<organism evidence="4 5">
    <name type="scientific">Austrofundulus limnaeus</name>
    <name type="common">Annual killifish</name>
    <dbReference type="NCBI Taxonomy" id="52670"/>
    <lineage>
        <taxon>Eukaryota</taxon>
        <taxon>Metazoa</taxon>
        <taxon>Chordata</taxon>
        <taxon>Craniata</taxon>
        <taxon>Vertebrata</taxon>
        <taxon>Euteleostomi</taxon>
        <taxon>Actinopterygii</taxon>
        <taxon>Neopterygii</taxon>
        <taxon>Teleostei</taxon>
        <taxon>Neoteleostei</taxon>
        <taxon>Acanthomorphata</taxon>
        <taxon>Ovalentaria</taxon>
        <taxon>Atherinomorphae</taxon>
        <taxon>Cyprinodontiformes</taxon>
        <taxon>Rivulidae</taxon>
        <taxon>Austrofundulus</taxon>
    </lineage>
</organism>
<feature type="domain" description="C-type lectin" evidence="3">
    <location>
        <begin position="91"/>
        <end position="221"/>
    </location>
</feature>
<dbReference type="CDD" id="cd03590">
    <property type="entry name" value="CLECT_DC-SIGN_like"/>
    <property type="match status" value="1"/>
</dbReference>
<evidence type="ECO:0000259" key="3">
    <source>
        <dbReference type="PROSITE" id="PS50041"/>
    </source>
</evidence>
<dbReference type="Pfam" id="PF00059">
    <property type="entry name" value="Lectin_C"/>
    <property type="match status" value="1"/>
</dbReference>
<keyword evidence="2" id="KW-1133">Transmembrane helix</keyword>
<keyword evidence="4" id="KW-1185">Reference proteome</keyword>
<keyword evidence="2" id="KW-0472">Membrane</keyword>
<gene>
    <name evidence="5" type="primary">LOC106512799</name>
</gene>
<accession>A0A2I4AMQ0</accession>
<dbReference type="GO" id="GO:0030246">
    <property type="term" value="F:carbohydrate binding"/>
    <property type="evidence" value="ECO:0007669"/>
    <property type="project" value="UniProtKB-KW"/>
</dbReference>
<evidence type="ECO:0000256" key="1">
    <source>
        <dbReference type="ARBA" id="ARBA00022734"/>
    </source>
</evidence>
<keyword evidence="1" id="KW-0430">Lectin</keyword>
<dbReference type="InterPro" id="IPR001304">
    <property type="entry name" value="C-type_lectin-like"/>
</dbReference>
<sequence length="232" mass="26189">KRNSKLPSETVVLLVLCVLLAAALIIIIRLFFVILVSNKSVQTVREENEALRKNLSEITWGEQPTCPPPPSCPPESHNQTCLKCGGHWEFHGGKCYYFSTCGLNWTDSRSFCRDVGGDLVKIDSREEQEFLVRKLRDFGKIIGESFWIGLTDSETEDRWLWADGSPLDESLKFWFSGEPNNMRNDHPDGEDCVALKVIKTAADPKTWNDCPCNSFDRIICEKPRGSAQSSCV</sequence>
<dbReference type="OrthoDB" id="8443844at2759"/>
<dbReference type="InterPro" id="IPR033989">
    <property type="entry name" value="CD209-like_CTLD"/>
</dbReference>
<dbReference type="Gene3D" id="3.10.100.10">
    <property type="entry name" value="Mannose-Binding Protein A, subunit A"/>
    <property type="match status" value="1"/>
</dbReference>
<dbReference type="InterPro" id="IPR016186">
    <property type="entry name" value="C-type_lectin-like/link_sf"/>
</dbReference>
<dbReference type="PANTHER" id="PTHR22803">
    <property type="entry name" value="MANNOSE, PHOSPHOLIPASE, LECTIN RECEPTOR RELATED"/>
    <property type="match status" value="1"/>
</dbReference>
<dbReference type="GeneID" id="106512799"/>
<dbReference type="InParanoid" id="A0A2I4AMQ0"/>
<keyword evidence="2" id="KW-0812">Transmembrane</keyword>
<dbReference type="InterPro" id="IPR050111">
    <property type="entry name" value="C-type_lectin/snaclec_domain"/>
</dbReference>
<dbReference type="SUPFAM" id="SSF56436">
    <property type="entry name" value="C-type lectin-like"/>
    <property type="match status" value="1"/>
</dbReference>
<dbReference type="FunCoup" id="A0A2I4AMQ0">
    <property type="interactions" value="19"/>
</dbReference>
<dbReference type="Proteomes" id="UP000192220">
    <property type="component" value="Unplaced"/>
</dbReference>
<protein>
    <submittedName>
        <fullName evidence="5">C-type lectin domain family 4 member E</fullName>
    </submittedName>
</protein>
<dbReference type="RefSeq" id="XP_013856787.1">
    <property type="nucleotide sequence ID" value="XM_014001333.1"/>
</dbReference>
<dbReference type="InterPro" id="IPR016187">
    <property type="entry name" value="CTDL_fold"/>
</dbReference>